<dbReference type="HAMAP" id="MF_00049_A">
    <property type="entry name" value="Leu_tRNA_synth_A"/>
    <property type="match status" value="1"/>
</dbReference>
<dbReference type="Gene3D" id="1.10.10.720">
    <property type="entry name" value="leucyl-tRNA synthetase"/>
    <property type="match status" value="1"/>
</dbReference>
<dbReference type="GO" id="GO:0005524">
    <property type="term" value="F:ATP binding"/>
    <property type="evidence" value="ECO:0007669"/>
    <property type="project" value="UniProtKB-UniRule"/>
</dbReference>
<dbReference type="InterPro" id="IPR002300">
    <property type="entry name" value="aa-tRNA-synth_Ia"/>
</dbReference>
<dbReference type="CDD" id="cd00812">
    <property type="entry name" value="LeuRS_core"/>
    <property type="match status" value="1"/>
</dbReference>
<gene>
    <name evidence="8 12" type="primary">leuS</name>
    <name evidence="12" type="ORF">MCBB_0082</name>
</gene>
<dbReference type="NCBIfam" id="TIGR00395">
    <property type="entry name" value="leuS_arch"/>
    <property type="match status" value="1"/>
</dbReference>
<dbReference type="InterPro" id="IPR014729">
    <property type="entry name" value="Rossmann-like_a/b/a_fold"/>
</dbReference>
<keyword evidence="2 8" id="KW-0963">Cytoplasm</keyword>
<protein>
    <recommendedName>
        <fullName evidence="8">Leucine--tRNA ligase</fullName>
        <ecNumber evidence="8">6.1.1.4</ecNumber>
    </recommendedName>
    <alternativeName>
        <fullName evidence="8">Leucyl-tRNA synthetase</fullName>
        <shortName evidence="8">LeuRS</shortName>
    </alternativeName>
</protein>
<comment type="subcellular location">
    <subcellularLocation>
        <location evidence="8">Cytoplasm</location>
    </subcellularLocation>
</comment>
<evidence type="ECO:0000256" key="2">
    <source>
        <dbReference type="ARBA" id="ARBA00022490"/>
    </source>
</evidence>
<dbReference type="EMBL" id="LT607756">
    <property type="protein sequence ID" value="SCG84670.1"/>
    <property type="molecule type" value="Genomic_DNA"/>
</dbReference>
<dbReference type="GO" id="GO:0005737">
    <property type="term" value="C:cytoplasm"/>
    <property type="evidence" value="ECO:0007669"/>
    <property type="project" value="UniProtKB-SubCell"/>
</dbReference>
<comment type="catalytic activity">
    <reaction evidence="8">
        <text>tRNA(Leu) + L-leucine + ATP = L-leucyl-tRNA(Leu) + AMP + diphosphate</text>
        <dbReference type="Rhea" id="RHEA:11688"/>
        <dbReference type="Rhea" id="RHEA-COMP:9613"/>
        <dbReference type="Rhea" id="RHEA-COMP:9622"/>
        <dbReference type="ChEBI" id="CHEBI:30616"/>
        <dbReference type="ChEBI" id="CHEBI:33019"/>
        <dbReference type="ChEBI" id="CHEBI:57427"/>
        <dbReference type="ChEBI" id="CHEBI:78442"/>
        <dbReference type="ChEBI" id="CHEBI:78494"/>
        <dbReference type="ChEBI" id="CHEBI:456215"/>
        <dbReference type="EC" id="6.1.1.4"/>
    </reaction>
</comment>
<dbReference type="GeneID" id="30410948"/>
<feature type="domain" description="Methionyl/Valyl/Leucyl/Isoleucyl-tRNA synthetase anticodon-binding" evidence="11">
    <location>
        <begin position="708"/>
        <end position="845"/>
    </location>
</feature>
<dbReference type="Gene3D" id="3.90.740.10">
    <property type="entry name" value="Valyl/Leucyl/Isoleucyl-tRNA synthetase, editing domain"/>
    <property type="match status" value="1"/>
</dbReference>
<dbReference type="SUPFAM" id="SSF50677">
    <property type="entry name" value="ValRS/IleRS/LeuRS editing domain"/>
    <property type="match status" value="1"/>
</dbReference>
<comment type="caution">
    <text evidence="8">Lacks conserved residue(s) required for the propagation of feature annotation.</text>
</comment>
<keyword evidence="3 8" id="KW-0436">Ligase</keyword>
<name>A0A1D3KZI9_9EURY</name>
<sequence length="958" mass="111313">MTDIKIEEKWQKKWQESKLFESNPSEKEKIFLTVAYPYPSGAMHVGHGRTYTVPDVYARFKRMQGYNVLFPMAWHVTGAPVIGIAKRIKRQDPWTLDIYKNVHKVPEDELQKFTDPQYIVKYFSTEYHDVMNRMGYSIDWRREFRTIDPHYQKFIEWQFRKLKEKDLVRIGEHPVKYCPECQNPVGDHDLLEGEGVGINELTLVKFQIGNDYLVAATFRPETLFGATNLWLNPESEYVRVKVDDETWIVSRQSYDNIINQKKDVSIVSDVDAPSMIGKYVKNPLTGAEHIILPASFVDPEYATGVVYSVPGHAPADYIALMDLKADTEQLEKYGITEEVQALQPVGIINLKGFGEIPAQEMIQKFGVENQNHPKLKDATNEIYKLEHAKGVMAEKTGEYKGLSVSDARDKIIEILVADKKGDIMYEFSERPVICRCGTKCVVKILDDQWFLKYSDENWKESTYKCLEGMNIVPEEVRSNFNYYIGWLQDWACSRRLGLGTKLPWNKNWIIEPLSDSTIYMAYYTIAKYMKDVDPEDLNDQFFDEVFLGLKSGEGYQGNINRQMIENIKNEFGYWYPLNWRLSAKDLVGNHLSFHMFHHSAIFPEDKWPQGIVVFGMGLLEGHKMSSSKGNIIMLEDAIETYGSDVVRLFLMSSAEPWQDFDWRETEVKGIKKRLDWFMEFSDRVDEIYGSKIDLNDHMSVPEVEKPVNRWMLSQVNMRMRDATEALEGFQTRKALQESLFLFKKDIDHYFRRVNHELDDETAREEISRVLAYILGVWIRLMAPFVPHACEELWNNHQGKGFASEADWPEYHDEVIDEKVQKAEEIVQTLANDINEIKKIIDVKPTKIHVYVAPEWKWKVFDIAKEVGKPDIGRIMGQASKQNIHDDKKEIAMFAKKIARDMTRIKYVGQIDEYSIIKDALEYLSGEVDAEVIVYDDPTYDPEGKSKNASPYKPAIYME</sequence>
<keyword evidence="13" id="KW-1185">Reference proteome</keyword>
<dbReference type="Pfam" id="PF08264">
    <property type="entry name" value="Anticodon_1"/>
    <property type="match status" value="1"/>
</dbReference>
<dbReference type="InterPro" id="IPR009080">
    <property type="entry name" value="tRNAsynth_Ia_anticodon-bd"/>
</dbReference>
<dbReference type="Pfam" id="PF00133">
    <property type="entry name" value="tRNA-synt_1"/>
    <property type="match status" value="2"/>
</dbReference>
<dbReference type="PROSITE" id="PS00178">
    <property type="entry name" value="AA_TRNA_LIGASE_I"/>
    <property type="match status" value="1"/>
</dbReference>
<dbReference type="OrthoDB" id="23906at2157"/>
<dbReference type="InterPro" id="IPR009008">
    <property type="entry name" value="Val/Leu/Ile-tRNA-synth_edit"/>
</dbReference>
<evidence type="ECO:0000256" key="4">
    <source>
        <dbReference type="ARBA" id="ARBA00022741"/>
    </source>
</evidence>
<evidence type="ECO:0000256" key="3">
    <source>
        <dbReference type="ARBA" id="ARBA00022598"/>
    </source>
</evidence>
<evidence type="ECO:0000313" key="12">
    <source>
        <dbReference type="EMBL" id="SCG84670.1"/>
    </source>
</evidence>
<evidence type="ECO:0000256" key="8">
    <source>
        <dbReference type="HAMAP-Rule" id="MF_00049"/>
    </source>
</evidence>
<dbReference type="InterPro" id="IPR020791">
    <property type="entry name" value="Leu-tRNA-lgase_arc"/>
</dbReference>
<reference evidence="12 13" key="1">
    <citation type="submission" date="2016-08" db="EMBL/GenBank/DDBJ databases">
        <authorList>
            <person name="Seilhamer J.J."/>
        </authorList>
    </citation>
    <scope>NUCLEOTIDE SEQUENCE [LARGE SCALE GENOMIC DNA]</scope>
    <source>
        <strain evidence="12">Buetzberg</strain>
    </source>
</reference>
<dbReference type="Gene3D" id="3.30.2320.20">
    <property type="entry name" value="Class I aminoacyl-tRNA synthetases (RS)"/>
    <property type="match status" value="1"/>
</dbReference>
<keyword evidence="4 8" id="KW-0547">Nucleotide-binding</keyword>
<dbReference type="SUPFAM" id="SSF47323">
    <property type="entry name" value="Anticodon-binding domain of a subclass of class I aminoacyl-tRNA synthetases"/>
    <property type="match status" value="1"/>
</dbReference>
<dbReference type="SUPFAM" id="SSF52374">
    <property type="entry name" value="Nucleotidylyl transferase"/>
    <property type="match status" value="1"/>
</dbReference>
<evidence type="ECO:0000259" key="10">
    <source>
        <dbReference type="Pfam" id="PF00133"/>
    </source>
</evidence>
<dbReference type="InterPro" id="IPR001412">
    <property type="entry name" value="aa-tRNA-synth_I_CS"/>
</dbReference>
<feature type="domain" description="Aminoacyl-tRNA synthetase class Ia" evidence="10">
    <location>
        <begin position="9"/>
        <end position="505"/>
    </location>
</feature>
<dbReference type="STRING" id="118062.MCBB_0082"/>
<dbReference type="Gene3D" id="1.10.730.10">
    <property type="entry name" value="Isoleucyl-tRNA Synthetase, Domain 1"/>
    <property type="match status" value="1"/>
</dbReference>
<evidence type="ECO:0000256" key="1">
    <source>
        <dbReference type="ARBA" id="ARBA00005594"/>
    </source>
</evidence>
<dbReference type="CDD" id="cd07959">
    <property type="entry name" value="Anticodon_Ia_Leu_AEc"/>
    <property type="match status" value="1"/>
</dbReference>
<evidence type="ECO:0000256" key="7">
    <source>
        <dbReference type="ARBA" id="ARBA00023146"/>
    </source>
</evidence>
<feature type="domain" description="Aminoacyl-tRNA synthetase class Ia" evidence="10">
    <location>
        <begin position="620"/>
        <end position="661"/>
    </location>
</feature>
<dbReference type="KEGG" id="mcub:MCBB_0082"/>
<dbReference type="EC" id="6.1.1.4" evidence="8"/>
<dbReference type="GO" id="GO:0006429">
    <property type="term" value="P:leucyl-tRNA aminoacylation"/>
    <property type="evidence" value="ECO:0007669"/>
    <property type="project" value="UniProtKB-UniRule"/>
</dbReference>
<comment type="similarity">
    <text evidence="1 8 9">Belongs to the class-I aminoacyl-tRNA synthetase family.</text>
</comment>
<dbReference type="GO" id="GO:0002161">
    <property type="term" value="F:aminoacyl-tRNA deacylase activity"/>
    <property type="evidence" value="ECO:0007669"/>
    <property type="project" value="InterPro"/>
</dbReference>
<accession>A0A1D3KZI9</accession>
<dbReference type="Proteomes" id="UP000094707">
    <property type="component" value="Chromosome I"/>
</dbReference>
<dbReference type="RefSeq" id="WP_071905753.1">
    <property type="nucleotide sequence ID" value="NZ_LT607756.1"/>
</dbReference>
<keyword evidence="6 8" id="KW-0648">Protein biosynthesis</keyword>
<evidence type="ECO:0000313" key="13">
    <source>
        <dbReference type="Proteomes" id="UP000094707"/>
    </source>
</evidence>
<feature type="short sequence motif" description="'HIGH' region" evidence="8">
    <location>
        <begin position="37"/>
        <end position="47"/>
    </location>
</feature>
<dbReference type="InterPro" id="IPR004493">
    <property type="entry name" value="Leu-tRNA-synth_Ia_arc/euk"/>
</dbReference>
<dbReference type="AlphaFoldDB" id="A0A1D3KZI9"/>
<evidence type="ECO:0000256" key="6">
    <source>
        <dbReference type="ARBA" id="ARBA00022917"/>
    </source>
</evidence>
<keyword evidence="7 8" id="KW-0030">Aminoacyl-tRNA synthetase</keyword>
<organism evidence="12 13">
    <name type="scientific">Methanobacterium congolense</name>
    <dbReference type="NCBI Taxonomy" id="118062"/>
    <lineage>
        <taxon>Archaea</taxon>
        <taxon>Methanobacteriati</taxon>
        <taxon>Methanobacteriota</taxon>
        <taxon>Methanomada group</taxon>
        <taxon>Methanobacteria</taxon>
        <taxon>Methanobacteriales</taxon>
        <taxon>Methanobacteriaceae</taxon>
        <taxon>Methanobacterium</taxon>
    </lineage>
</organism>
<dbReference type="InterPro" id="IPR013155">
    <property type="entry name" value="M/V/L/I-tRNA-synth_anticd-bd"/>
</dbReference>
<dbReference type="PANTHER" id="PTHR45794:SF1">
    <property type="entry name" value="LEUCINE--TRNA LIGASE, CYTOPLASMIC"/>
    <property type="match status" value="1"/>
</dbReference>
<keyword evidence="5 8" id="KW-0067">ATP-binding</keyword>
<dbReference type="PATRIC" id="fig|129848.4.peg.86"/>
<proteinExistence type="inferred from homology"/>
<evidence type="ECO:0000256" key="5">
    <source>
        <dbReference type="ARBA" id="ARBA00022840"/>
    </source>
</evidence>
<evidence type="ECO:0000256" key="9">
    <source>
        <dbReference type="RuleBase" id="RU363035"/>
    </source>
</evidence>
<dbReference type="PANTHER" id="PTHR45794">
    <property type="entry name" value="LEUCYL-TRNA SYNTHETASE"/>
    <property type="match status" value="1"/>
</dbReference>
<evidence type="ECO:0000259" key="11">
    <source>
        <dbReference type="Pfam" id="PF08264"/>
    </source>
</evidence>
<dbReference type="NCBIfam" id="NF008957">
    <property type="entry name" value="PRK12300.1"/>
    <property type="match status" value="1"/>
</dbReference>
<dbReference type="Gene3D" id="3.40.50.620">
    <property type="entry name" value="HUPs"/>
    <property type="match status" value="1"/>
</dbReference>
<dbReference type="GO" id="GO:0004823">
    <property type="term" value="F:leucine-tRNA ligase activity"/>
    <property type="evidence" value="ECO:0007669"/>
    <property type="project" value="UniProtKB-UniRule"/>
</dbReference>
<feature type="short sequence motif" description="'KMSKS' region" evidence="8">
    <location>
        <begin position="623"/>
        <end position="627"/>
    </location>
</feature>